<keyword evidence="2" id="KW-1185">Reference proteome</keyword>
<name>A0ABP7U4M7_9PSEU</name>
<gene>
    <name evidence="1" type="ORF">GCM10022247_72060</name>
</gene>
<sequence>MDISPADPFDIDVRVVTPTEDAPVSAFSTMFTWAPCPLLSKVVCPNGNG</sequence>
<comment type="caution">
    <text evidence="1">The sequence shown here is derived from an EMBL/GenBank/DDBJ whole genome shotgun (WGS) entry which is preliminary data.</text>
</comment>
<reference evidence="2" key="1">
    <citation type="journal article" date="2019" name="Int. J. Syst. Evol. Microbiol.">
        <title>The Global Catalogue of Microorganisms (GCM) 10K type strain sequencing project: providing services to taxonomists for standard genome sequencing and annotation.</title>
        <authorList>
            <consortium name="The Broad Institute Genomics Platform"/>
            <consortium name="The Broad Institute Genome Sequencing Center for Infectious Disease"/>
            <person name="Wu L."/>
            <person name="Ma J."/>
        </authorList>
    </citation>
    <scope>NUCLEOTIDE SEQUENCE [LARGE SCALE GENOMIC DNA]</scope>
    <source>
        <strain evidence="2">JCM 17342</strain>
    </source>
</reference>
<organism evidence="1 2">
    <name type="scientific">Allokutzneria multivorans</name>
    <dbReference type="NCBI Taxonomy" id="1142134"/>
    <lineage>
        <taxon>Bacteria</taxon>
        <taxon>Bacillati</taxon>
        <taxon>Actinomycetota</taxon>
        <taxon>Actinomycetes</taxon>
        <taxon>Pseudonocardiales</taxon>
        <taxon>Pseudonocardiaceae</taxon>
        <taxon>Allokutzneria</taxon>
    </lineage>
</organism>
<dbReference type="Proteomes" id="UP001501747">
    <property type="component" value="Unassembled WGS sequence"/>
</dbReference>
<protein>
    <submittedName>
        <fullName evidence="1">Uncharacterized protein</fullName>
    </submittedName>
</protein>
<proteinExistence type="predicted"/>
<dbReference type="EMBL" id="BAABAL010000027">
    <property type="protein sequence ID" value="GAA4035986.1"/>
    <property type="molecule type" value="Genomic_DNA"/>
</dbReference>
<dbReference type="RefSeq" id="WP_344885630.1">
    <property type="nucleotide sequence ID" value="NZ_BAABAL010000027.1"/>
</dbReference>
<evidence type="ECO:0000313" key="1">
    <source>
        <dbReference type="EMBL" id="GAA4035986.1"/>
    </source>
</evidence>
<evidence type="ECO:0000313" key="2">
    <source>
        <dbReference type="Proteomes" id="UP001501747"/>
    </source>
</evidence>
<accession>A0ABP7U4M7</accession>